<evidence type="ECO:0000256" key="3">
    <source>
        <dbReference type="ARBA" id="ARBA00022833"/>
    </source>
</evidence>
<evidence type="ECO:0000256" key="5">
    <source>
        <dbReference type="PROSITE-ProRule" id="PRU00175"/>
    </source>
</evidence>
<accession>A0A7S3PKV0</accession>
<dbReference type="GO" id="GO:0008270">
    <property type="term" value="F:zinc ion binding"/>
    <property type="evidence" value="ECO:0007669"/>
    <property type="project" value="UniProtKB-KW"/>
</dbReference>
<dbReference type="InterPro" id="IPR036770">
    <property type="entry name" value="Ankyrin_rpt-contain_sf"/>
</dbReference>
<dbReference type="Gene3D" id="3.30.40.10">
    <property type="entry name" value="Zinc/RING finger domain, C3HC4 (zinc finger)"/>
    <property type="match status" value="2"/>
</dbReference>
<evidence type="ECO:0000256" key="2">
    <source>
        <dbReference type="ARBA" id="ARBA00022771"/>
    </source>
</evidence>
<organism evidence="9">
    <name type="scientific">Aplanochytrium stocchinoi</name>
    <dbReference type="NCBI Taxonomy" id="215587"/>
    <lineage>
        <taxon>Eukaryota</taxon>
        <taxon>Sar</taxon>
        <taxon>Stramenopiles</taxon>
        <taxon>Bigyra</taxon>
        <taxon>Labyrinthulomycetes</taxon>
        <taxon>Thraustochytrida</taxon>
        <taxon>Thraustochytriidae</taxon>
        <taxon>Aplanochytrium</taxon>
    </lineage>
</organism>
<feature type="domain" description="RING-type" evidence="7">
    <location>
        <begin position="522"/>
        <end position="557"/>
    </location>
</feature>
<dbReference type="InterPro" id="IPR017455">
    <property type="entry name" value="Znf_FYVE-rel"/>
</dbReference>
<feature type="repeat" description="ANK" evidence="4">
    <location>
        <begin position="360"/>
        <end position="392"/>
    </location>
</feature>
<feature type="compositionally biased region" description="Low complexity" evidence="6">
    <location>
        <begin position="198"/>
        <end position="212"/>
    </location>
</feature>
<feature type="region of interest" description="Disordered" evidence="6">
    <location>
        <begin position="47"/>
        <end position="73"/>
    </location>
</feature>
<evidence type="ECO:0000259" key="8">
    <source>
        <dbReference type="PROSITE" id="PS50178"/>
    </source>
</evidence>
<dbReference type="Pfam" id="PF13920">
    <property type="entry name" value="zf-C3HC4_3"/>
    <property type="match status" value="1"/>
</dbReference>
<dbReference type="Pfam" id="PF12796">
    <property type="entry name" value="Ank_2"/>
    <property type="match status" value="1"/>
</dbReference>
<dbReference type="SMART" id="SM00184">
    <property type="entry name" value="RING"/>
    <property type="match status" value="1"/>
</dbReference>
<keyword evidence="1" id="KW-0479">Metal-binding</keyword>
<dbReference type="InterPro" id="IPR051728">
    <property type="entry name" value="RING-FYVE_E3_ubiquitin-ligase"/>
</dbReference>
<dbReference type="SMART" id="SM00248">
    <property type="entry name" value="ANK"/>
    <property type="match status" value="2"/>
</dbReference>
<dbReference type="SUPFAM" id="SSF57903">
    <property type="entry name" value="FYVE/PHD zinc finger"/>
    <property type="match status" value="1"/>
</dbReference>
<dbReference type="InterPro" id="IPR011011">
    <property type="entry name" value="Znf_FYVE_PHD"/>
</dbReference>
<dbReference type="PROSITE" id="PS50088">
    <property type="entry name" value="ANK_REPEAT"/>
    <property type="match status" value="1"/>
</dbReference>
<dbReference type="Gene3D" id="1.25.40.20">
    <property type="entry name" value="Ankyrin repeat-containing domain"/>
    <property type="match status" value="1"/>
</dbReference>
<keyword evidence="3" id="KW-0862">Zinc</keyword>
<feature type="region of interest" description="Disordered" evidence="6">
    <location>
        <begin position="147"/>
        <end position="262"/>
    </location>
</feature>
<reference evidence="9" key="1">
    <citation type="submission" date="2021-01" db="EMBL/GenBank/DDBJ databases">
        <authorList>
            <person name="Corre E."/>
            <person name="Pelletier E."/>
            <person name="Niang G."/>
            <person name="Scheremetjew M."/>
            <person name="Finn R."/>
            <person name="Kale V."/>
            <person name="Holt S."/>
            <person name="Cochrane G."/>
            <person name="Meng A."/>
            <person name="Brown T."/>
            <person name="Cohen L."/>
        </authorList>
    </citation>
    <scope>NUCLEOTIDE SEQUENCE</scope>
    <source>
        <strain evidence="9">GSBS06</strain>
    </source>
</reference>
<dbReference type="InterPro" id="IPR002110">
    <property type="entry name" value="Ankyrin_rpt"/>
</dbReference>
<feature type="compositionally biased region" description="Low complexity" evidence="6">
    <location>
        <begin position="87"/>
        <end position="96"/>
    </location>
</feature>
<dbReference type="InterPro" id="IPR001841">
    <property type="entry name" value="Znf_RING"/>
</dbReference>
<keyword evidence="4" id="KW-0040">ANK repeat</keyword>
<evidence type="ECO:0000313" key="9">
    <source>
        <dbReference type="EMBL" id="CAE0442674.1"/>
    </source>
</evidence>
<feature type="region of interest" description="Disordered" evidence="6">
    <location>
        <begin position="87"/>
        <end position="127"/>
    </location>
</feature>
<dbReference type="FunFam" id="1.10.1170.10:FF:000002">
    <property type="entry name" value="Baculoviral IAP repeat containing 7"/>
    <property type="match status" value="1"/>
</dbReference>
<dbReference type="PANTHER" id="PTHR14879">
    <property type="entry name" value="CASPASE REGULATOR, RING FINGER DOMAIN-CONTAINING"/>
    <property type="match status" value="1"/>
</dbReference>
<evidence type="ECO:0000256" key="4">
    <source>
        <dbReference type="PROSITE-ProRule" id="PRU00023"/>
    </source>
</evidence>
<gene>
    <name evidence="9" type="ORF">ASTO00021_LOCUS12784</name>
</gene>
<dbReference type="PROSITE" id="PS50297">
    <property type="entry name" value="ANK_REP_REGION"/>
    <property type="match status" value="1"/>
</dbReference>
<feature type="compositionally biased region" description="Polar residues" evidence="6">
    <location>
        <begin position="97"/>
        <end position="119"/>
    </location>
</feature>
<dbReference type="Pfam" id="PF01363">
    <property type="entry name" value="FYVE"/>
    <property type="match status" value="1"/>
</dbReference>
<name>A0A7S3PKV0_9STRA</name>
<dbReference type="InterPro" id="IPR000306">
    <property type="entry name" value="Znf_FYVE"/>
</dbReference>
<feature type="domain" description="FYVE-type" evidence="8">
    <location>
        <begin position="259"/>
        <end position="326"/>
    </location>
</feature>
<dbReference type="PANTHER" id="PTHR14879:SF5">
    <property type="entry name" value="RING-TYPE DOMAIN-CONTAINING PROTEIN"/>
    <property type="match status" value="1"/>
</dbReference>
<protein>
    <recommendedName>
        <fullName evidence="10">RING-type domain-containing protein</fullName>
    </recommendedName>
</protein>
<dbReference type="PROSITE" id="PS50178">
    <property type="entry name" value="ZF_FYVE"/>
    <property type="match status" value="1"/>
</dbReference>
<dbReference type="SUPFAM" id="SSF48403">
    <property type="entry name" value="Ankyrin repeat"/>
    <property type="match status" value="1"/>
</dbReference>
<keyword evidence="2 5" id="KW-0863">Zinc-finger</keyword>
<feature type="compositionally biased region" description="Polar residues" evidence="6">
    <location>
        <begin position="243"/>
        <end position="259"/>
    </location>
</feature>
<dbReference type="AlphaFoldDB" id="A0A7S3PKV0"/>
<evidence type="ECO:0000256" key="6">
    <source>
        <dbReference type="SAM" id="MobiDB-lite"/>
    </source>
</evidence>
<dbReference type="EMBL" id="HBIN01016791">
    <property type="protein sequence ID" value="CAE0442674.1"/>
    <property type="molecule type" value="Transcribed_RNA"/>
</dbReference>
<evidence type="ECO:0000259" key="7">
    <source>
        <dbReference type="PROSITE" id="PS50089"/>
    </source>
</evidence>
<dbReference type="PROSITE" id="PS50089">
    <property type="entry name" value="ZF_RING_2"/>
    <property type="match status" value="1"/>
</dbReference>
<feature type="compositionally biased region" description="Polar residues" evidence="6">
    <location>
        <begin position="161"/>
        <end position="197"/>
    </location>
</feature>
<evidence type="ECO:0008006" key="10">
    <source>
        <dbReference type="Google" id="ProtNLM"/>
    </source>
</evidence>
<proteinExistence type="predicted"/>
<dbReference type="CDD" id="cd00065">
    <property type="entry name" value="FYVE_like_SF"/>
    <property type="match status" value="1"/>
</dbReference>
<dbReference type="SMART" id="SM00064">
    <property type="entry name" value="FYVE"/>
    <property type="match status" value="1"/>
</dbReference>
<dbReference type="InterPro" id="IPR013083">
    <property type="entry name" value="Znf_RING/FYVE/PHD"/>
</dbReference>
<dbReference type="SUPFAM" id="SSF57850">
    <property type="entry name" value="RING/U-box"/>
    <property type="match status" value="1"/>
</dbReference>
<evidence type="ECO:0000256" key="1">
    <source>
        <dbReference type="ARBA" id="ARBA00022723"/>
    </source>
</evidence>
<sequence>MAVRSPTLQGSTNTMSVICPSCHTLFHHLVCGSELSCSCGAILRVPGSDSDSGSGSGSTVPSFNPSRSPRIRLPGLDDVAAAAAARRVQNQRQNQNHLHVSSSNSSYNPEPVQQTQSPTSPYPVIPPRPERIRIQIPAHLYQDNNNNSVFVVTPPDIEVQGSGSSPNQSLTSNFNHSPRSPSPTSMAVSPSPSPNQMDSGPSSDSDSSSSPSSPVPNQEHDSSSAYGLTGYRRNSPVRRKSETSTTPSQNNRMDQNANSDNKHACHNCSKGFNLLKRWKHKCRSCKKTVCSNCSRGKWPPQMLPRDNNYKNEKALRVCTTCQDHTEQFRRALLTGSVKDAVTVYATGVVQLHCPYQIYPEKMYPLHCAVYSGSIDTVRWLLSMGCSANVYDARGYTPLSVAAVKGHQHMVKFFIFENLATVKQITDARLLQKCLSATLSELFSAEKKLKQRAVGQEFSVPKTKEAEERQLRLALRESAGEDVKGEIMECVSEGVFGDYSGISASEDDSKESETKDIARDDDCIVCFERTIDCVFTPCGHISCCHECADQFQECPVCRAKVEQVVKTYRT</sequence>